<dbReference type="EMBL" id="CACVKT020007642">
    <property type="protein sequence ID" value="CAC5409415.1"/>
    <property type="molecule type" value="Genomic_DNA"/>
</dbReference>
<protein>
    <submittedName>
        <fullName evidence="2">Uncharacterized protein</fullName>
    </submittedName>
</protein>
<dbReference type="AlphaFoldDB" id="A0A6J8DNA6"/>
<evidence type="ECO:0000256" key="1">
    <source>
        <dbReference type="SAM" id="MobiDB-lite"/>
    </source>
</evidence>
<evidence type="ECO:0000313" key="3">
    <source>
        <dbReference type="Proteomes" id="UP000507470"/>
    </source>
</evidence>
<dbReference type="OrthoDB" id="6114941at2759"/>
<feature type="region of interest" description="Disordered" evidence="1">
    <location>
        <begin position="239"/>
        <end position="266"/>
    </location>
</feature>
<evidence type="ECO:0000313" key="2">
    <source>
        <dbReference type="EMBL" id="CAC5409415.1"/>
    </source>
</evidence>
<feature type="compositionally biased region" description="Basic and acidic residues" evidence="1">
    <location>
        <begin position="239"/>
        <end position="254"/>
    </location>
</feature>
<gene>
    <name evidence="2" type="ORF">MCOR_42704</name>
</gene>
<sequence length="699" mass="81344">MKVVGNNIYNEINTHLKKTDNDMIDTKLLSPQNLIQKLRFEKYETNAFPADLCRNDGQDVFLFIVFTKKFGQKYVIKGNRRNMNCTDNRYQPFKFFSSQLSKCAFKKSPCNAEGQLIFTPGSTKEDSTCSCDYTRGYTFLLRPRNIRFCMPEQEDCSCYVTTCPQNNGLSSDYECTQDPISSSFVSFIVQPKSKKNEIVKTGNFDAYQYNLALPTSRYHGQIMRMNCINNNREELDGHKEDINSENSCNREHQSQDAPINEEDPNDSCIEDYAIEDETYDEDGTIARRIAATIDKLEKTLSKLDKQTAISICQIVKSKSYCGKAVLTFLVAVYNILENGKIEEINFMDGVKLIQIISETLNTISVEEIDCFQIPAIVLQWLWQFRVMKIEEKDKLPDNMNSDIIAIRTKMETLDKRLTEKQEYSNVLVKEITCFVENIQKKISVLMESKDTCTKDEVIRVQYKSHKLINLYMDVQFLRSAYCIRYYSNDETCTVDKHHMMLTKLRDIEETQANFLKQFAQPTKDTVAFFALFYPSEYDCITDYMKVKGIYLQDLYDVLNNKKFAIRPQKWLQHRAVMSYTPTGTIWSAKNPDDKCSMLFEFKSLSKVDNTFLIRSVKWPSWYMYMKENTALRGQKKKIGPKREWKIVRLDNEKYMICTRKWPSKFIYMSGGPLGKVIAAYGDPGTRGYLDLIHENEIDL</sequence>
<proteinExistence type="predicted"/>
<dbReference type="Proteomes" id="UP000507470">
    <property type="component" value="Unassembled WGS sequence"/>
</dbReference>
<organism evidence="2 3">
    <name type="scientific">Mytilus coruscus</name>
    <name type="common">Sea mussel</name>
    <dbReference type="NCBI Taxonomy" id="42192"/>
    <lineage>
        <taxon>Eukaryota</taxon>
        <taxon>Metazoa</taxon>
        <taxon>Spiralia</taxon>
        <taxon>Lophotrochozoa</taxon>
        <taxon>Mollusca</taxon>
        <taxon>Bivalvia</taxon>
        <taxon>Autobranchia</taxon>
        <taxon>Pteriomorphia</taxon>
        <taxon>Mytilida</taxon>
        <taxon>Mytiloidea</taxon>
        <taxon>Mytilidae</taxon>
        <taxon>Mytilinae</taxon>
        <taxon>Mytilus</taxon>
    </lineage>
</organism>
<accession>A0A6J8DNA6</accession>
<keyword evidence="3" id="KW-1185">Reference proteome</keyword>
<reference evidence="2 3" key="1">
    <citation type="submission" date="2020-06" db="EMBL/GenBank/DDBJ databases">
        <authorList>
            <person name="Li R."/>
            <person name="Bekaert M."/>
        </authorList>
    </citation>
    <scope>NUCLEOTIDE SEQUENCE [LARGE SCALE GENOMIC DNA]</scope>
    <source>
        <strain evidence="3">wild</strain>
    </source>
</reference>
<name>A0A6J8DNA6_MYTCO</name>